<evidence type="ECO:0000256" key="6">
    <source>
        <dbReference type="ARBA" id="ARBA00037368"/>
    </source>
</evidence>
<keyword evidence="4" id="KW-0418">Kinase</keyword>
<evidence type="ECO:0000313" key="10">
    <source>
        <dbReference type="EMBL" id="MEJ8568907.1"/>
    </source>
</evidence>
<comment type="caution">
    <text evidence="10">The sequence shown here is derived from an EMBL/GenBank/DDBJ whole genome shotgun (WGS) entry which is preliminary data.</text>
</comment>
<dbReference type="RefSeq" id="WP_354696228.1">
    <property type="nucleotide sequence ID" value="NZ_JAZHOG010000010.1"/>
</dbReference>
<comment type="function">
    <text evidence="6">Catalyzes the GTP-dependent phosphorylation of 5-hydroxy-L-lysine.</text>
</comment>
<evidence type="ECO:0000256" key="4">
    <source>
        <dbReference type="ARBA" id="ARBA00022777"/>
    </source>
</evidence>
<dbReference type="Gene3D" id="3.90.1200.10">
    <property type="match status" value="1"/>
</dbReference>
<dbReference type="GO" id="GO:0047992">
    <property type="term" value="F:hydroxylysine kinase activity"/>
    <property type="evidence" value="ECO:0007669"/>
    <property type="project" value="UniProtKB-EC"/>
</dbReference>
<comment type="subcellular location">
    <subcellularLocation>
        <location evidence="1">Cytoplasm</location>
    </subcellularLocation>
</comment>
<evidence type="ECO:0000313" key="11">
    <source>
        <dbReference type="Proteomes" id="UP001359886"/>
    </source>
</evidence>
<dbReference type="InterPro" id="IPR011009">
    <property type="entry name" value="Kinase-like_dom_sf"/>
</dbReference>
<evidence type="ECO:0000256" key="7">
    <source>
        <dbReference type="ARBA" id="ARBA00038873"/>
    </source>
</evidence>
<evidence type="ECO:0000256" key="1">
    <source>
        <dbReference type="ARBA" id="ARBA00004496"/>
    </source>
</evidence>
<keyword evidence="3" id="KW-0808">Transferase</keyword>
<evidence type="ECO:0000256" key="8">
    <source>
        <dbReference type="ARBA" id="ARBA00040505"/>
    </source>
</evidence>
<dbReference type="Pfam" id="PF01636">
    <property type="entry name" value="APH"/>
    <property type="match status" value="1"/>
</dbReference>
<protein>
    <recommendedName>
        <fullName evidence="8">Hydroxylysine kinase</fullName>
        <ecNumber evidence="7">2.7.1.81</ecNumber>
    </recommendedName>
</protein>
<feature type="domain" description="Aminoglycoside phosphotransferase" evidence="9">
    <location>
        <begin position="30"/>
        <end position="254"/>
    </location>
</feature>
<gene>
    <name evidence="10" type="ORF">V3330_14835</name>
</gene>
<dbReference type="GO" id="GO:0005737">
    <property type="term" value="C:cytoplasm"/>
    <property type="evidence" value="ECO:0007669"/>
    <property type="project" value="UniProtKB-SubCell"/>
</dbReference>
<dbReference type="EC" id="2.7.1.81" evidence="7"/>
<evidence type="ECO:0000256" key="5">
    <source>
        <dbReference type="ARBA" id="ARBA00036820"/>
    </source>
</evidence>
<dbReference type="SUPFAM" id="SSF56112">
    <property type="entry name" value="Protein kinase-like (PK-like)"/>
    <property type="match status" value="1"/>
</dbReference>
<reference evidence="10 11" key="1">
    <citation type="submission" date="2024-02" db="EMBL/GenBank/DDBJ databases">
        <title>A novel Wenzhouxiangellaceae bacterium, isolated from coastal sediments.</title>
        <authorList>
            <person name="Du Z.-J."/>
            <person name="Ye Y.-Q."/>
            <person name="Zhang X.-Y."/>
        </authorList>
    </citation>
    <scope>NUCLEOTIDE SEQUENCE [LARGE SCALE GENOMIC DNA]</scope>
    <source>
        <strain evidence="10 11">CH-27</strain>
    </source>
</reference>
<keyword evidence="2" id="KW-0963">Cytoplasm</keyword>
<dbReference type="PANTHER" id="PTHR21064:SF1">
    <property type="entry name" value="HYDROXYLYSINE KINASE"/>
    <property type="match status" value="1"/>
</dbReference>
<keyword evidence="11" id="KW-1185">Reference proteome</keyword>
<evidence type="ECO:0000256" key="3">
    <source>
        <dbReference type="ARBA" id="ARBA00022679"/>
    </source>
</evidence>
<name>A0AAW9RAB5_9GAMM</name>
<dbReference type="AlphaFoldDB" id="A0AAW9RAB5"/>
<comment type="catalytic activity">
    <reaction evidence="5">
        <text>(5R)-5-hydroxy-L-lysine + GTP = (5R)-5-phosphooxy-L-lysine + GDP + H(+)</text>
        <dbReference type="Rhea" id="RHEA:19049"/>
        <dbReference type="ChEBI" id="CHEBI:15378"/>
        <dbReference type="ChEBI" id="CHEBI:37565"/>
        <dbReference type="ChEBI" id="CHEBI:57882"/>
        <dbReference type="ChEBI" id="CHEBI:58189"/>
        <dbReference type="ChEBI" id="CHEBI:58357"/>
        <dbReference type="EC" id="2.7.1.81"/>
    </reaction>
</comment>
<evidence type="ECO:0000259" key="9">
    <source>
        <dbReference type="Pfam" id="PF01636"/>
    </source>
</evidence>
<dbReference type="EMBL" id="JAZHOG010000010">
    <property type="protein sequence ID" value="MEJ8568907.1"/>
    <property type="molecule type" value="Genomic_DNA"/>
</dbReference>
<proteinExistence type="predicted"/>
<dbReference type="Proteomes" id="UP001359886">
    <property type="component" value="Unassembled WGS sequence"/>
</dbReference>
<dbReference type="InterPro" id="IPR002575">
    <property type="entry name" value="Aminoglycoside_PTrfase"/>
</dbReference>
<dbReference type="PANTHER" id="PTHR21064">
    <property type="entry name" value="AMINOGLYCOSIDE PHOSPHOTRANSFERASE DOMAIN-CONTAINING PROTEIN-RELATED"/>
    <property type="match status" value="1"/>
</dbReference>
<sequence>MTEPPQRTIDKAVREALDQAYGINATLQRLPGENLNFEVVADDGRCWVAKVAGDQQPPEFTALEHAALQHASRSEIRLGLPHIHENKFGELETVLELCESWSKRLRVIHFIDGTVWPETTDISENLRFDLGRNLARFDAIMANFDHPEAHRHHRWELARADQHRDAVRLIGEPEKRELLNWAFHQFTNDISPVLNRLSDQFIHGDANRENLLIRGERLIGLVDFGDCCWNPSVCELAIAITYQMMDEPDPWAAAAPVIAGFESVRPLSDEERALLPGLVAARLANTLAVCAERRRIDPDHPNWFVSEAPAWRLLNRLRPPVAAAV</sequence>
<evidence type="ECO:0000256" key="2">
    <source>
        <dbReference type="ARBA" id="ARBA00022490"/>
    </source>
</evidence>
<accession>A0AAW9RAB5</accession>
<dbReference type="InterPro" id="IPR050249">
    <property type="entry name" value="Pseudomonas-type_ThrB"/>
</dbReference>
<organism evidence="10 11">
    <name type="scientific">Elongatibacter sediminis</name>
    <dbReference type="NCBI Taxonomy" id="3119006"/>
    <lineage>
        <taxon>Bacteria</taxon>
        <taxon>Pseudomonadati</taxon>
        <taxon>Pseudomonadota</taxon>
        <taxon>Gammaproteobacteria</taxon>
        <taxon>Chromatiales</taxon>
        <taxon>Wenzhouxiangellaceae</taxon>
        <taxon>Elongatibacter</taxon>
    </lineage>
</organism>